<feature type="transmembrane region" description="Helical" evidence="2">
    <location>
        <begin position="145"/>
        <end position="165"/>
    </location>
</feature>
<feature type="transmembrane region" description="Helical" evidence="2">
    <location>
        <begin position="6"/>
        <end position="24"/>
    </location>
</feature>
<feature type="region of interest" description="Disordered" evidence="1">
    <location>
        <begin position="115"/>
        <end position="136"/>
    </location>
</feature>
<accession>A0A968G7E3</accession>
<dbReference type="EMBL" id="JAATLJ010000001">
    <property type="protein sequence ID" value="NIZ39963.1"/>
    <property type="molecule type" value="Genomic_DNA"/>
</dbReference>
<name>A0A968G7E3_9SPIO</name>
<evidence type="ECO:0000256" key="2">
    <source>
        <dbReference type="SAM" id="Phobius"/>
    </source>
</evidence>
<evidence type="ECO:0000313" key="3">
    <source>
        <dbReference type="EMBL" id="NIZ39963.1"/>
    </source>
</evidence>
<dbReference type="Proteomes" id="UP000711995">
    <property type="component" value="Unassembled WGS sequence"/>
</dbReference>
<keyword evidence="2" id="KW-0812">Transmembrane</keyword>
<keyword evidence="4" id="KW-1185">Reference proteome</keyword>
<organism evidence="3 4">
    <name type="scientific">Entomospira entomophila</name>
    <dbReference type="NCBI Taxonomy" id="2719988"/>
    <lineage>
        <taxon>Bacteria</taxon>
        <taxon>Pseudomonadati</taxon>
        <taxon>Spirochaetota</taxon>
        <taxon>Spirochaetia</taxon>
        <taxon>Spirochaetales</taxon>
        <taxon>Spirochaetaceae</taxon>
        <taxon>Entomospira</taxon>
    </lineage>
</organism>
<feature type="transmembrane region" description="Helical" evidence="2">
    <location>
        <begin position="225"/>
        <end position="243"/>
    </location>
</feature>
<evidence type="ECO:0000256" key="1">
    <source>
        <dbReference type="SAM" id="MobiDB-lite"/>
    </source>
</evidence>
<feature type="transmembrane region" description="Helical" evidence="2">
    <location>
        <begin position="89"/>
        <end position="107"/>
    </location>
</feature>
<protein>
    <submittedName>
        <fullName evidence="3">Uncharacterized protein</fullName>
    </submittedName>
</protein>
<evidence type="ECO:0000313" key="4">
    <source>
        <dbReference type="Proteomes" id="UP000711995"/>
    </source>
</evidence>
<dbReference type="AlphaFoldDB" id="A0A968G7E3"/>
<reference evidence="3 4" key="1">
    <citation type="submission" date="2020-03" db="EMBL/GenBank/DDBJ databases">
        <title>Spirochaetal bacteria isolated from arthropods constitute a novel genus Entomospira genus novum within the order Spirochaetales.</title>
        <authorList>
            <person name="Grana-Miraglia L."/>
            <person name="Sikutova S."/>
            <person name="Fingerle V."/>
            <person name="Sing A."/>
            <person name="Castillo-Ramirez S."/>
            <person name="Margos G."/>
            <person name="Rudolf I."/>
        </authorList>
    </citation>
    <scope>NUCLEOTIDE SEQUENCE [LARGE SCALE GENOMIC DNA]</scope>
    <source>
        <strain evidence="3 4">BR193</strain>
    </source>
</reference>
<keyword evidence="2" id="KW-0472">Membrane</keyword>
<sequence>MNTILFLVFVGVFIVLSLVLVYMAKFRYVDPLKHDLKEQHDIYFPAVKGSSVELFAGLPKDEVNRIKEVIHQDHEMAYRYNRMKLYHRLALLTTVIWFSSLILFAVLSPDESDDVISQQEGNTETTMNESTTPSQSAGISIQDGMIMLLFSLIIVTGAIIFEIRYARPFRKNLRIEQERQKIPFSPISYREPRGRKEKKELEELITSSSSSLLATQYDQYKRLKLILNIALAIWFIQAFLLAYTEQGIASIFSGTSLAKFIQSLLIAIL</sequence>
<dbReference type="RefSeq" id="WP_167699572.1">
    <property type="nucleotide sequence ID" value="NZ_CP118174.1"/>
</dbReference>
<gene>
    <name evidence="3" type="ORF">HCT14_00310</name>
</gene>
<comment type="caution">
    <text evidence="3">The sequence shown here is derived from an EMBL/GenBank/DDBJ whole genome shotgun (WGS) entry which is preliminary data.</text>
</comment>
<keyword evidence="2" id="KW-1133">Transmembrane helix</keyword>
<proteinExistence type="predicted"/>